<feature type="compositionally biased region" description="Basic and acidic residues" evidence="1">
    <location>
        <begin position="57"/>
        <end position="74"/>
    </location>
</feature>
<evidence type="ECO:0000256" key="1">
    <source>
        <dbReference type="SAM" id="MobiDB-lite"/>
    </source>
</evidence>
<proteinExistence type="predicted"/>
<dbReference type="EMBL" id="MPDP01000124">
    <property type="protein sequence ID" value="KAK1478468.1"/>
    <property type="molecule type" value="Genomic_DNA"/>
</dbReference>
<evidence type="ECO:0000313" key="3">
    <source>
        <dbReference type="Proteomes" id="UP001239213"/>
    </source>
</evidence>
<evidence type="ECO:0000313" key="2">
    <source>
        <dbReference type="EMBL" id="KAK1478468.1"/>
    </source>
</evidence>
<sequence>MQTSWLKLTRMPRLSHLLLGKYFIVQLRRTPTLNHFVKLQSRLACDSRQICTVQPRTAEESTKTMSDDNAKWEPSKPASSSWDEARIIPADGWERMKKGFTPQHMDDRWVIVHLEKDGEESVVFARSWTGYTLGKITVEPAGDDGKSRRITKFTWETDKERWNVEDPETEARDLVVRFSKGVFQVDLADEPASE</sequence>
<reference evidence="2" key="1">
    <citation type="submission" date="2016-11" db="EMBL/GenBank/DDBJ databases">
        <title>The genome sequence of Colletotrichum cuscutae.</title>
        <authorList>
            <person name="Baroncelli R."/>
        </authorList>
    </citation>
    <scope>NUCLEOTIDE SEQUENCE</scope>
    <source>
        <strain evidence="2">IMI 304802</strain>
    </source>
</reference>
<comment type="caution">
    <text evidence="2">The sequence shown here is derived from an EMBL/GenBank/DDBJ whole genome shotgun (WGS) entry which is preliminary data.</text>
</comment>
<keyword evidence="3" id="KW-1185">Reference proteome</keyword>
<accession>A0AAI9VF27</accession>
<organism evidence="2 3">
    <name type="scientific">Colletotrichum cuscutae</name>
    <dbReference type="NCBI Taxonomy" id="1209917"/>
    <lineage>
        <taxon>Eukaryota</taxon>
        <taxon>Fungi</taxon>
        <taxon>Dikarya</taxon>
        <taxon>Ascomycota</taxon>
        <taxon>Pezizomycotina</taxon>
        <taxon>Sordariomycetes</taxon>
        <taxon>Hypocreomycetidae</taxon>
        <taxon>Glomerellales</taxon>
        <taxon>Glomerellaceae</taxon>
        <taxon>Colletotrichum</taxon>
        <taxon>Colletotrichum acutatum species complex</taxon>
    </lineage>
</organism>
<dbReference type="AlphaFoldDB" id="A0AAI9VF27"/>
<feature type="region of interest" description="Disordered" evidence="1">
    <location>
        <begin position="55"/>
        <end position="82"/>
    </location>
</feature>
<name>A0AAI9VF27_9PEZI</name>
<protein>
    <submittedName>
        <fullName evidence="2">Uncharacterized protein</fullName>
    </submittedName>
</protein>
<dbReference type="Proteomes" id="UP001239213">
    <property type="component" value="Unassembled WGS sequence"/>
</dbReference>
<gene>
    <name evidence="2" type="ORF">CCUS01_04813</name>
</gene>